<evidence type="ECO:0000256" key="9">
    <source>
        <dbReference type="ARBA" id="ARBA00023136"/>
    </source>
</evidence>
<evidence type="ECO:0000256" key="13">
    <source>
        <dbReference type="SAM" id="MobiDB-lite"/>
    </source>
</evidence>
<dbReference type="GO" id="GO:0030445">
    <property type="term" value="C:yeast-form cell wall"/>
    <property type="evidence" value="ECO:0007669"/>
    <property type="project" value="TreeGrafter"/>
</dbReference>
<dbReference type="Proteomes" id="UP000019375">
    <property type="component" value="Unassembled WGS sequence"/>
</dbReference>
<dbReference type="SUPFAM" id="SSF49401">
    <property type="entry name" value="Bacterial adhesins"/>
    <property type="match status" value="1"/>
</dbReference>
<dbReference type="AlphaFoldDB" id="A0A8J2T521"/>
<dbReference type="Pfam" id="PF00624">
    <property type="entry name" value="Flocculin"/>
    <property type="match status" value="2"/>
</dbReference>
<gene>
    <name evidence="16" type="ORF">BN860_08900g</name>
</gene>
<accession>A0A8J2T521</accession>
<dbReference type="InterPro" id="IPR024672">
    <property type="entry name" value="Agglutinin-like_N"/>
</dbReference>
<feature type="region of interest" description="Disordered" evidence="13">
    <location>
        <begin position="883"/>
        <end position="902"/>
    </location>
</feature>
<feature type="chain" id="PRO_5035308839" evidence="14">
    <location>
        <begin position="22"/>
        <end position="1011"/>
    </location>
</feature>
<dbReference type="GO" id="GO:1903561">
    <property type="term" value="C:extracellular vesicle"/>
    <property type="evidence" value="ECO:0007669"/>
    <property type="project" value="TreeGrafter"/>
</dbReference>
<name>A0A8J2T521_ZYGB2</name>
<dbReference type="PANTHER" id="PTHR33793">
    <property type="entry name" value="ALPHA-AGGLUTININ"/>
    <property type="match status" value="1"/>
</dbReference>
<organism evidence="16 17">
    <name type="scientific">Zygosaccharomyces bailii (strain CLIB 213 / ATCC 58445 / CBS 680 / BCRC 21525 / NBRC 1098 / NCYC 1416 / NRRL Y-2227)</name>
    <dbReference type="NCBI Taxonomy" id="1333698"/>
    <lineage>
        <taxon>Eukaryota</taxon>
        <taxon>Fungi</taxon>
        <taxon>Dikarya</taxon>
        <taxon>Ascomycota</taxon>
        <taxon>Saccharomycotina</taxon>
        <taxon>Saccharomycetes</taxon>
        <taxon>Saccharomycetales</taxon>
        <taxon>Saccharomycetaceae</taxon>
        <taxon>Zygosaccharomyces</taxon>
    </lineage>
</organism>
<feature type="region of interest" description="Disordered" evidence="13">
    <location>
        <begin position="465"/>
        <end position="485"/>
    </location>
</feature>
<keyword evidence="8" id="KW-0130">Cell adhesion</keyword>
<dbReference type="InterPro" id="IPR043063">
    <property type="entry name" value="Agglutinin-like_N_N2"/>
</dbReference>
<evidence type="ECO:0000256" key="1">
    <source>
        <dbReference type="ARBA" id="ARBA00004191"/>
    </source>
</evidence>
<dbReference type="Gene3D" id="2.60.40.1280">
    <property type="match status" value="1"/>
</dbReference>
<evidence type="ECO:0000256" key="5">
    <source>
        <dbReference type="ARBA" id="ARBA00022622"/>
    </source>
</evidence>
<evidence type="ECO:0000256" key="6">
    <source>
        <dbReference type="ARBA" id="ARBA00022729"/>
    </source>
</evidence>
<keyword evidence="6 14" id="KW-0732">Signal</keyword>
<keyword evidence="12" id="KW-0449">Lipoprotein</keyword>
<evidence type="ECO:0000256" key="12">
    <source>
        <dbReference type="ARBA" id="ARBA00023288"/>
    </source>
</evidence>
<keyword evidence="17" id="KW-1185">Reference proteome</keyword>
<protein>
    <submittedName>
        <fullName evidence="16">BN860_08900g1_1</fullName>
    </submittedName>
</protein>
<feature type="domain" description="Agglutinin-like protein N-terminal" evidence="15">
    <location>
        <begin position="52"/>
        <end position="301"/>
    </location>
</feature>
<keyword evidence="7" id="KW-0677">Repeat</keyword>
<keyword evidence="3" id="KW-0134">Cell wall</keyword>
<sequence length="1011" mass="106509">MAALLIRLIFVICCRALIASAAEINDISFSDLDYIPLTSLRYPHQGWSASLDFSISSSLSVYSGDYFTLDFPTVYRIKFDGDRATTNITLQDGTEAFECFAAQQAAYKYQNTILKCIAIEDLSSYSSLSGSISFGLSFSNGGSIYQYELENAGQFHSGTMDLSLTGQLSAPVEFDSVNYTEGLYTIGRTTTYNGLESYYLGMNCPNGFLLGGTQTINYDRENKGYELNCSSTQIYLSDKFNDWFLPLSNDNADANVDCSENTLHITMGQANVDQKLWVNALQLVSAGVNTIQHEVHLQYSCSNTAEKTTYQSKFSTVVEYTIYQASDSGILSGVSTKSSPTSSSISTPTITSTSTTKWTGSYTSTYSTGSTELSGSTGVPTEEIIYYVETPDTQLLNSTSSVIPISSTQISTEYLTTNTITIFSTTTTAWTGTYKSTYSTVTTSVSGSSTSGLVTEEIVYYVETPSGTQNTPSMGTNSSTWSKPSTPSISSMKSMSFSPSSEVTSTINMSSSSSFATTCNCTDLVSLTAGSSTVVSYPTSESFVPALESSEQVTTSLLSSTISLPNAISPSSFTPAVSSKILESSNFSTNIASGTVSTRSVTGPSTNQTVTNISTTSTVLHSNSITSGPILLPASSSVISLASTETSSAFSARTTDVSTITENYSGVSSVESTSLASSSANTSTTAEDYKSVSRFESVSLGASSNFSLESIGASTANNTSLSTAQTFSSNVATSPTIANYSSSSAFSTFTSKLNTTATTKDVLQATDFDSYLRETSTGIPTVSQHSSIVRATSFPSALSSSDASSPAYTTTISSAVNSFSSFLTIENLTTSTSVFSDKSSVVTVPSTEASTINHRGTTFKESSSFSSLNHSFSTSATLPPANVSSSNIPMNTQSLEVNGSSSSSQARFSLGFSSDQGSMESASLPSTPYTSTVTTLAVVTVTSSTTTAVIATVTQNGSECAANAIQSSLKPYSTEFSSSSFSLVPYSAQGLLLHASNVSAFLGMLLLFLHA</sequence>
<evidence type="ECO:0000313" key="17">
    <source>
        <dbReference type="Proteomes" id="UP000019375"/>
    </source>
</evidence>
<dbReference type="Gene3D" id="2.60.40.2430">
    <property type="entry name" value="Agglutinin-like protein, N-terminal domain, N2 subdomain"/>
    <property type="match status" value="1"/>
</dbReference>
<dbReference type="PANTHER" id="PTHR33793:SF2">
    <property type="entry name" value="AGGLUTININ-LIKE PROTEIN 6"/>
    <property type="match status" value="1"/>
</dbReference>
<keyword evidence="4" id="KW-0964">Secreted</keyword>
<dbReference type="GO" id="GO:0030448">
    <property type="term" value="P:hyphal growth"/>
    <property type="evidence" value="ECO:0007669"/>
    <property type="project" value="TreeGrafter"/>
</dbReference>
<dbReference type="GO" id="GO:0009986">
    <property type="term" value="C:cell surface"/>
    <property type="evidence" value="ECO:0007669"/>
    <property type="project" value="TreeGrafter"/>
</dbReference>
<dbReference type="GO" id="GO:0098552">
    <property type="term" value="C:side of membrane"/>
    <property type="evidence" value="ECO:0007669"/>
    <property type="project" value="UniProtKB-KW"/>
</dbReference>
<proteinExistence type="predicted"/>
<comment type="subcellular location">
    <subcellularLocation>
        <location evidence="2">Membrane</location>
        <topology evidence="2">Lipid-anchor</topology>
        <topology evidence="2">GPI-anchor</topology>
    </subcellularLocation>
    <subcellularLocation>
        <location evidence="1">Secreted</location>
        <location evidence="1">Cell wall</location>
    </subcellularLocation>
</comment>
<dbReference type="GO" id="GO:0000128">
    <property type="term" value="P:flocculation"/>
    <property type="evidence" value="ECO:0007669"/>
    <property type="project" value="InterPro"/>
</dbReference>
<dbReference type="InterPro" id="IPR011252">
    <property type="entry name" value="Fibrogen-bd_dom1"/>
</dbReference>
<dbReference type="InterPro" id="IPR033504">
    <property type="entry name" value="ALS"/>
</dbReference>
<reference evidence="17" key="1">
    <citation type="journal article" date="2013" name="Genome Announc.">
        <title>Genome sequence of the food spoilage yeast Zygosaccharomyces bailii CLIB 213(T).</title>
        <authorList>
            <person name="Galeote V."/>
            <person name="Bigey F."/>
            <person name="Devillers H."/>
            <person name="Neuveglise C."/>
            <person name="Dequin S."/>
        </authorList>
    </citation>
    <scope>NUCLEOTIDE SEQUENCE [LARGE SCALE GENOMIC DNA]</scope>
    <source>
        <strain evidence="17">CLIB 213 / ATCC 58445 / CBS 680 / CCRC 21525 / NBRC 1098 / NCYC 1416 / NRRL Y-2227</strain>
    </source>
</reference>
<evidence type="ECO:0000256" key="8">
    <source>
        <dbReference type="ARBA" id="ARBA00022889"/>
    </source>
</evidence>
<dbReference type="GO" id="GO:0030446">
    <property type="term" value="C:hyphal cell wall"/>
    <property type="evidence" value="ECO:0007669"/>
    <property type="project" value="TreeGrafter"/>
</dbReference>
<dbReference type="OrthoDB" id="3981162at2759"/>
<keyword evidence="11" id="KW-0325">Glycoprotein</keyword>
<keyword evidence="5" id="KW-0336">GPI-anchor</keyword>
<feature type="compositionally biased region" description="Polar residues" evidence="13">
    <location>
        <begin position="465"/>
        <end position="477"/>
    </location>
</feature>
<feature type="signal peptide" evidence="14">
    <location>
        <begin position="1"/>
        <end position="21"/>
    </location>
</feature>
<evidence type="ECO:0000256" key="7">
    <source>
        <dbReference type="ARBA" id="ARBA00022737"/>
    </source>
</evidence>
<evidence type="ECO:0000256" key="3">
    <source>
        <dbReference type="ARBA" id="ARBA00022512"/>
    </source>
</evidence>
<dbReference type="InterPro" id="IPR001389">
    <property type="entry name" value="Flocculin"/>
</dbReference>
<evidence type="ECO:0000256" key="11">
    <source>
        <dbReference type="ARBA" id="ARBA00023180"/>
    </source>
</evidence>
<evidence type="ECO:0000256" key="2">
    <source>
        <dbReference type="ARBA" id="ARBA00004589"/>
    </source>
</evidence>
<evidence type="ECO:0000256" key="4">
    <source>
        <dbReference type="ARBA" id="ARBA00022525"/>
    </source>
</evidence>
<evidence type="ECO:0000313" key="16">
    <source>
        <dbReference type="EMBL" id="CDF88381.1"/>
    </source>
</evidence>
<evidence type="ECO:0000259" key="15">
    <source>
        <dbReference type="SMART" id="SM01056"/>
    </source>
</evidence>
<dbReference type="EMBL" id="HG316455">
    <property type="protein sequence ID" value="CDF88381.1"/>
    <property type="molecule type" value="Genomic_DNA"/>
</dbReference>
<evidence type="ECO:0000256" key="14">
    <source>
        <dbReference type="SAM" id="SignalP"/>
    </source>
</evidence>
<evidence type="ECO:0000256" key="10">
    <source>
        <dbReference type="ARBA" id="ARBA00023157"/>
    </source>
</evidence>
<dbReference type="InterPro" id="IPR008966">
    <property type="entry name" value="Adhesion_dom_sf"/>
</dbReference>
<dbReference type="SMART" id="SM01056">
    <property type="entry name" value="Candida_ALS_N"/>
    <property type="match status" value="1"/>
</dbReference>
<keyword evidence="9" id="KW-0472">Membrane</keyword>
<keyword evidence="10" id="KW-1015">Disulfide bond</keyword>
<dbReference type="Pfam" id="PF11766">
    <property type="entry name" value="Candida_ALS_N"/>
    <property type="match status" value="1"/>
</dbReference>